<dbReference type="InterPro" id="IPR036457">
    <property type="entry name" value="PPM-type-like_dom_sf"/>
</dbReference>
<evidence type="ECO:0000313" key="2">
    <source>
        <dbReference type="EMBL" id="KAL3310367.1"/>
    </source>
</evidence>
<dbReference type="SMART" id="SM00332">
    <property type="entry name" value="PP2Cc"/>
    <property type="match status" value="1"/>
</dbReference>
<dbReference type="PANTHER" id="PTHR13832">
    <property type="entry name" value="PROTEIN PHOSPHATASE 2C"/>
    <property type="match status" value="1"/>
</dbReference>
<sequence length="470" mass="51616">MVDSILQKSRVRIDFSRYREDNVITEYCPIKTVYVNQLAANNPLEDRWNVGFVQVDGVVSSFLFSVIDGHSGPACSHTVAWALLDYLGASLLKAQKVSAVLEQLENYPPNQPYHIARRLDFVGEDGRRGYAASPPASQMRAFMKQSLKSYLKYIESKGDRDIDPVACLTEACLRLDTDLCSLGHENGGADLKPAEFFSDKVLNRDLLHVLLSGAVGTAGRIFWHNADTVQNQTPDIDLHIANVGDCAAALFSATDGVLVGEMLTRPHQPAVNVEEAQRLAAEHPHEPIGSILRNGGRLLGELAPSRAFGDVRYKWPADRILELIRHMGVEAPTRGTVMTSGPWAGLQPLPEPYLSPPYLTARPEISVLNLTPDKKFLVLATDGLWDVVSVKDASKALSNLQPDECPATTLLKMALTTMPPQMAKVLNSTGELDESLKMRHAASLLSLPPGVARYYRDDITVMVVELTQPN</sequence>
<organism evidence="2 3">
    <name type="scientific">Cichlidogyrus casuarinus</name>
    <dbReference type="NCBI Taxonomy" id="1844966"/>
    <lineage>
        <taxon>Eukaryota</taxon>
        <taxon>Metazoa</taxon>
        <taxon>Spiralia</taxon>
        <taxon>Lophotrochozoa</taxon>
        <taxon>Platyhelminthes</taxon>
        <taxon>Monogenea</taxon>
        <taxon>Monopisthocotylea</taxon>
        <taxon>Dactylogyridea</taxon>
        <taxon>Ancyrocephalidae</taxon>
        <taxon>Cichlidogyrus</taxon>
    </lineage>
</organism>
<protein>
    <recommendedName>
        <fullName evidence="1">PPM-type phosphatase domain-containing protein</fullName>
    </recommendedName>
</protein>
<dbReference type="CDD" id="cd00143">
    <property type="entry name" value="PP2Cc"/>
    <property type="match status" value="1"/>
</dbReference>
<accession>A0ABD2PSB5</accession>
<dbReference type="PANTHER" id="PTHR13832:SF792">
    <property type="entry name" value="GM14286P"/>
    <property type="match status" value="1"/>
</dbReference>
<keyword evidence="3" id="KW-1185">Reference proteome</keyword>
<dbReference type="Pfam" id="PF00481">
    <property type="entry name" value="PP2C"/>
    <property type="match status" value="1"/>
</dbReference>
<dbReference type="PROSITE" id="PS51746">
    <property type="entry name" value="PPM_2"/>
    <property type="match status" value="1"/>
</dbReference>
<dbReference type="InterPro" id="IPR001932">
    <property type="entry name" value="PPM-type_phosphatase-like_dom"/>
</dbReference>
<reference evidence="2 3" key="1">
    <citation type="submission" date="2024-11" db="EMBL/GenBank/DDBJ databases">
        <title>Adaptive evolution of stress response genes in parasites aligns with host niche diversity.</title>
        <authorList>
            <person name="Hahn C."/>
            <person name="Resl P."/>
        </authorList>
    </citation>
    <scope>NUCLEOTIDE SEQUENCE [LARGE SCALE GENOMIC DNA]</scope>
    <source>
        <strain evidence="2">EGGRZ-B1_66</strain>
        <tissue evidence="2">Body</tissue>
    </source>
</reference>
<dbReference type="Gene3D" id="3.60.40.10">
    <property type="entry name" value="PPM-type phosphatase domain"/>
    <property type="match status" value="1"/>
</dbReference>
<comment type="caution">
    <text evidence="2">The sequence shown here is derived from an EMBL/GenBank/DDBJ whole genome shotgun (WGS) entry which is preliminary data.</text>
</comment>
<dbReference type="AlphaFoldDB" id="A0ABD2PSB5"/>
<evidence type="ECO:0000259" key="1">
    <source>
        <dbReference type="PROSITE" id="PS51746"/>
    </source>
</evidence>
<evidence type="ECO:0000313" key="3">
    <source>
        <dbReference type="Proteomes" id="UP001626550"/>
    </source>
</evidence>
<dbReference type="SUPFAM" id="SSF81606">
    <property type="entry name" value="PP2C-like"/>
    <property type="match status" value="1"/>
</dbReference>
<dbReference type="Proteomes" id="UP001626550">
    <property type="component" value="Unassembled WGS sequence"/>
</dbReference>
<dbReference type="InterPro" id="IPR015655">
    <property type="entry name" value="PP2C"/>
</dbReference>
<name>A0ABD2PSB5_9PLAT</name>
<proteinExistence type="predicted"/>
<gene>
    <name evidence="2" type="ORF">Ciccas_011068</name>
</gene>
<dbReference type="EMBL" id="JBJKFK010003014">
    <property type="protein sequence ID" value="KAL3310367.1"/>
    <property type="molecule type" value="Genomic_DNA"/>
</dbReference>
<feature type="domain" description="PPM-type phosphatase" evidence="1">
    <location>
        <begin position="30"/>
        <end position="466"/>
    </location>
</feature>